<name>A0A444YZI8_ARAHY</name>
<feature type="domain" description="Glycosyl-hydrolase family 116 N-terminal" evidence="1">
    <location>
        <begin position="142"/>
        <end position="188"/>
    </location>
</feature>
<dbReference type="Pfam" id="PF12215">
    <property type="entry name" value="Glyco_hydr_116N"/>
    <property type="match status" value="2"/>
</dbReference>
<dbReference type="PANTHER" id="PTHR12654">
    <property type="entry name" value="BILE ACID BETA-GLUCOSIDASE-RELATED"/>
    <property type="match status" value="1"/>
</dbReference>
<organism evidence="2 3">
    <name type="scientific">Arachis hypogaea</name>
    <name type="common">Peanut</name>
    <dbReference type="NCBI Taxonomy" id="3818"/>
    <lineage>
        <taxon>Eukaryota</taxon>
        <taxon>Viridiplantae</taxon>
        <taxon>Streptophyta</taxon>
        <taxon>Embryophyta</taxon>
        <taxon>Tracheophyta</taxon>
        <taxon>Spermatophyta</taxon>
        <taxon>Magnoliopsida</taxon>
        <taxon>eudicotyledons</taxon>
        <taxon>Gunneridae</taxon>
        <taxon>Pentapetalae</taxon>
        <taxon>rosids</taxon>
        <taxon>fabids</taxon>
        <taxon>Fabales</taxon>
        <taxon>Fabaceae</taxon>
        <taxon>Papilionoideae</taxon>
        <taxon>50 kb inversion clade</taxon>
        <taxon>dalbergioids sensu lato</taxon>
        <taxon>Dalbergieae</taxon>
        <taxon>Pterocarpus clade</taxon>
        <taxon>Arachis</taxon>
    </lineage>
</organism>
<evidence type="ECO:0000313" key="3">
    <source>
        <dbReference type="Proteomes" id="UP000289738"/>
    </source>
</evidence>
<feature type="domain" description="Glycosyl-hydrolase family 116 N-terminal" evidence="1">
    <location>
        <begin position="14"/>
        <end position="74"/>
    </location>
</feature>
<dbReference type="Proteomes" id="UP000289738">
    <property type="component" value="Chromosome B05"/>
</dbReference>
<reference evidence="2 3" key="1">
    <citation type="submission" date="2019-01" db="EMBL/GenBank/DDBJ databases">
        <title>Sequencing of cultivated peanut Arachis hypogaea provides insights into genome evolution and oil improvement.</title>
        <authorList>
            <person name="Chen X."/>
        </authorList>
    </citation>
    <scope>NUCLEOTIDE SEQUENCE [LARGE SCALE GENOMIC DNA]</scope>
    <source>
        <strain evidence="3">cv. Fuhuasheng</strain>
        <tissue evidence="2">Leaves</tissue>
    </source>
</reference>
<evidence type="ECO:0000313" key="2">
    <source>
        <dbReference type="EMBL" id="RYR07335.1"/>
    </source>
</evidence>
<evidence type="ECO:0000259" key="1">
    <source>
        <dbReference type="Pfam" id="PF12215"/>
    </source>
</evidence>
<sequence length="199" mass="21945">MDPFAKRHVTSCHGVPLGGIGSGSIGRSYRGEFQRWQLFPVKCEDKPVLANQFSVFVSRPSGEKYSSVLCAGKADILKLPCKLPRKPSVRTNPHIMHCTQGLGQYMKLNNFGKTTADVTLLFTWTNSVGGLSEFTGDHFNSKMTTNERSPVTFAIAATLTIPSDAQRTVTFSLAWDCPEVKFPAGRVYKLQQVGCRKLV</sequence>
<protein>
    <recommendedName>
        <fullName evidence="1">Glycosyl-hydrolase family 116 N-terminal domain-containing protein</fullName>
    </recommendedName>
</protein>
<dbReference type="EMBL" id="SDMP01000015">
    <property type="protein sequence ID" value="RYR07335.1"/>
    <property type="molecule type" value="Genomic_DNA"/>
</dbReference>
<dbReference type="STRING" id="3818.A0A444YZI8"/>
<dbReference type="PANTHER" id="PTHR12654:SF3">
    <property type="entry name" value="NON-LYSOSOMAL GLUCOSYLCERAMIDASE"/>
    <property type="match status" value="1"/>
</dbReference>
<dbReference type="AlphaFoldDB" id="A0A444YZI8"/>
<accession>A0A444YZI8</accession>
<proteinExistence type="predicted"/>
<comment type="caution">
    <text evidence="2">The sequence shown here is derived from an EMBL/GenBank/DDBJ whole genome shotgun (WGS) entry which is preliminary data.</text>
</comment>
<dbReference type="InterPro" id="IPR024462">
    <property type="entry name" value="GH116_N"/>
</dbReference>
<dbReference type="InterPro" id="IPR052566">
    <property type="entry name" value="Non-lysos_glucosylceramidase"/>
</dbReference>
<keyword evidence="3" id="KW-1185">Reference proteome</keyword>
<dbReference type="GO" id="GO:0008422">
    <property type="term" value="F:beta-glucosidase activity"/>
    <property type="evidence" value="ECO:0007669"/>
    <property type="project" value="TreeGrafter"/>
</dbReference>
<gene>
    <name evidence="2" type="ORF">Ahy_B05g074668</name>
</gene>